<evidence type="ECO:0000313" key="2">
    <source>
        <dbReference type="Proteomes" id="UP000000646"/>
    </source>
</evidence>
<dbReference type="HOGENOM" id="CLU_140864_0_0_7"/>
<accession>A0A0H3P9H0</accession>
<sequence>MNKAFTLLELVFVILILGIFSSLSLSFINTTKDEVKILKLKMDYEMLSSALALMRSQMRLKNLNFPEILDNAQNNQAKEKLFYCLNDCDYSLLDTPIYSDFKSWIKIGKNHYRFALNAKEMVEFIYDSKEGLLKCIGSSRCKDLI</sequence>
<dbReference type="EMBL" id="CP000538">
    <property type="protein sequence ID" value="EAQ72284.1"/>
    <property type="molecule type" value="Genomic_DNA"/>
</dbReference>
<evidence type="ECO:0008006" key="3">
    <source>
        <dbReference type="Google" id="ProtNLM"/>
    </source>
</evidence>
<gene>
    <name evidence="1" type="ordered locus">CJJ81176_0706</name>
</gene>
<dbReference type="InterPro" id="IPR045584">
    <property type="entry name" value="Pilin-like"/>
</dbReference>
<proteinExistence type="predicted"/>
<dbReference type="AlphaFoldDB" id="A0A0H3P9H0"/>
<dbReference type="KEGG" id="cjj:CJJ81176_0706"/>
<name>A0A0H3P9H0_CAMJJ</name>
<evidence type="ECO:0000313" key="1">
    <source>
        <dbReference type="EMBL" id="EAQ72284.1"/>
    </source>
</evidence>
<dbReference type="NCBIfam" id="TIGR02532">
    <property type="entry name" value="IV_pilin_GFxxxE"/>
    <property type="match status" value="1"/>
</dbReference>
<dbReference type="SUPFAM" id="SSF54523">
    <property type="entry name" value="Pili subunits"/>
    <property type="match status" value="1"/>
</dbReference>
<dbReference type="InterPro" id="IPR012902">
    <property type="entry name" value="N_methyl_site"/>
</dbReference>
<dbReference type="eggNOG" id="COG2165">
    <property type="taxonomic scope" value="Bacteria"/>
</dbReference>
<dbReference type="RefSeq" id="WP_002868845.1">
    <property type="nucleotide sequence ID" value="NC_008787.1"/>
</dbReference>
<organism evidence="1 2">
    <name type="scientific">Campylobacter jejuni subsp. jejuni serotype O:23/36 (strain 81-176)</name>
    <dbReference type="NCBI Taxonomy" id="354242"/>
    <lineage>
        <taxon>Bacteria</taxon>
        <taxon>Pseudomonadati</taxon>
        <taxon>Campylobacterota</taxon>
        <taxon>Epsilonproteobacteria</taxon>
        <taxon>Campylobacterales</taxon>
        <taxon>Campylobacteraceae</taxon>
        <taxon>Campylobacter</taxon>
    </lineage>
</organism>
<reference evidence="2" key="1">
    <citation type="submission" date="2006-12" db="EMBL/GenBank/DDBJ databases">
        <authorList>
            <person name="Fouts D.E."/>
            <person name="Nelson K.E."/>
            <person name="Sebastian Y."/>
        </authorList>
    </citation>
    <scope>NUCLEOTIDE SEQUENCE [LARGE SCALE GENOMIC DNA]</scope>
    <source>
        <strain evidence="2">81-176</strain>
    </source>
</reference>
<protein>
    <recommendedName>
        <fullName evidence="3">Prepilin-type N-terminal cleavage/methylation domain-containing protein</fullName>
    </recommendedName>
</protein>
<dbReference type="Proteomes" id="UP000000646">
    <property type="component" value="Chromosome"/>
</dbReference>